<accession>A0A1G6AGA8</accession>
<keyword evidence="2" id="KW-0812">Transmembrane</keyword>
<evidence type="ECO:0000313" key="5">
    <source>
        <dbReference type="Proteomes" id="UP000199228"/>
    </source>
</evidence>
<protein>
    <recommendedName>
        <fullName evidence="3">DUF4190 domain-containing protein</fullName>
    </recommendedName>
</protein>
<feature type="transmembrane region" description="Helical" evidence="2">
    <location>
        <begin position="142"/>
        <end position="170"/>
    </location>
</feature>
<dbReference type="RefSeq" id="WP_090171955.1">
    <property type="nucleotide sequence ID" value="NZ_FMXR01000005.1"/>
</dbReference>
<reference evidence="4 5" key="1">
    <citation type="submission" date="2016-10" db="EMBL/GenBank/DDBJ databases">
        <authorList>
            <person name="de Groot N.N."/>
        </authorList>
    </citation>
    <scope>NUCLEOTIDE SEQUENCE [LARGE SCALE GENOMIC DNA]</scope>
    <source>
        <strain evidence="4 5">DSM 3217</strain>
    </source>
</reference>
<dbReference type="InterPro" id="IPR025241">
    <property type="entry name" value="DUF4190"/>
</dbReference>
<gene>
    <name evidence="4" type="ORF">SAMN02910417_00553</name>
</gene>
<keyword evidence="2" id="KW-1133">Transmembrane helix</keyword>
<feature type="domain" description="DUF4190" evidence="3">
    <location>
        <begin position="98"/>
        <end position="157"/>
    </location>
</feature>
<evidence type="ECO:0000256" key="1">
    <source>
        <dbReference type="SAM" id="MobiDB-lite"/>
    </source>
</evidence>
<proteinExistence type="predicted"/>
<feature type="transmembrane region" description="Helical" evidence="2">
    <location>
        <begin position="97"/>
        <end position="130"/>
    </location>
</feature>
<evidence type="ECO:0000259" key="3">
    <source>
        <dbReference type="Pfam" id="PF13828"/>
    </source>
</evidence>
<name>A0A1G6AGA8_EUBOX</name>
<dbReference type="OrthoDB" id="2068545at2"/>
<dbReference type="Pfam" id="PF13828">
    <property type="entry name" value="DUF4190"/>
    <property type="match status" value="1"/>
</dbReference>
<feature type="region of interest" description="Disordered" evidence="1">
    <location>
        <begin position="1"/>
        <end position="45"/>
    </location>
</feature>
<keyword evidence="2" id="KW-0472">Membrane</keyword>
<evidence type="ECO:0000256" key="2">
    <source>
        <dbReference type="SAM" id="Phobius"/>
    </source>
</evidence>
<keyword evidence="5" id="KW-1185">Reference proteome</keyword>
<dbReference type="STRING" id="1732.SAMN02910417_00553"/>
<dbReference type="EMBL" id="FMXR01000005">
    <property type="protein sequence ID" value="SDB07448.1"/>
    <property type="molecule type" value="Genomic_DNA"/>
</dbReference>
<dbReference type="Proteomes" id="UP000199228">
    <property type="component" value="Unassembled WGS sequence"/>
</dbReference>
<sequence>MDQEQNHSNGTGENQQQHPYGNPTNLNATVDEQKTSTDWAQGSEEYIRKEETTHSQGYDGKVYNNPNINKASTFSQQNAQNNNYSQDYEENKNGNGFAVASLVLGIISLVIFCVGFNIILAILAIVFGAVALHKCNKKGMAIAGIVTGIVSIALFLVVCLVIGASFMSVINEGGFEDFDDLYNYYNNGGNIDEMPGYDDIEEYDGNTVNYEFNSNGEAYTVYFD</sequence>
<dbReference type="AlphaFoldDB" id="A0A1G6AGA8"/>
<evidence type="ECO:0000313" key="4">
    <source>
        <dbReference type="EMBL" id="SDB07448.1"/>
    </source>
</evidence>
<feature type="compositionally biased region" description="Polar residues" evidence="1">
    <location>
        <begin position="1"/>
        <end position="40"/>
    </location>
</feature>
<organism evidence="4 5">
    <name type="scientific">Eubacterium oxidoreducens</name>
    <dbReference type="NCBI Taxonomy" id="1732"/>
    <lineage>
        <taxon>Bacteria</taxon>
        <taxon>Bacillati</taxon>
        <taxon>Bacillota</taxon>
        <taxon>Clostridia</taxon>
        <taxon>Eubacteriales</taxon>
        <taxon>Eubacteriaceae</taxon>
        <taxon>Eubacterium</taxon>
    </lineage>
</organism>